<evidence type="ECO:0000313" key="1">
    <source>
        <dbReference type="EMBL" id="KAK9833399.1"/>
    </source>
</evidence>
<evidence type="ECO:0000313" key="2">
    <source>
        <dbReference type="Proteomes" id="UP001445335"/>
    </source>
</evidence>
<reference evidence="1 2" key="1">
    <citation type="journal article" date="2024" name="Nat. Commun.">
        <title>Phylogenomics reveals the evolutionary origins of lichenization in chlorophyte algae.</title>
        <authorList>
            <person name="Puginier C."/>
            <person name="Libourel C."/>
            <person name="Otte J."/>
            <person name="Skaloud P."/>
            <person name="Haon M."/>
            <person name="Grisel S."/>
            <person name="Petersen M."/>
            <person name="Berrin J.G."/>
            <person name="Delaux P.M."/>
            <person name="Dal Grande F."/>
            <person name="Keller J."/>
        </authorList>
    </citation>
    <scope>NUCLEOTIDE SEQUENCE [LARGE SCALE GENOMIC DNA]</scope>
    <source>
        <strain evidence="1 2">SAG 245.80</strain>
    </source>
</reference>
<dbReference type="AlphaFoldDB" id="A0AAW1RIE9"/>
<organism evidence="1 2">
    <name type="scientific">Elliptochloris bilobata</name>
    <dbReference type="NCBI Taxonomy" id="381761"/>
    <lineage>
        <taxon>Eukaryota</taxon>
        <taxon>Viridiplantae</taxon>
        <taxon>Chlorophyta</taxon>
        <taxon>core chlorophytes</taxon>
        <taxon>Trebouxiophyceae</taxon>
        <taxon>Trebouxiophyceae incertae sedis</taxon>
        <taxon>Elliptochloris clade</taxon>
        <taxon>Elliptochloris</taxon>
    </lineage>
</organism>
<proteinExistence type="predicted"/>
<dbReference type="Proteomes" id="UP001445335">
    <property type="component" value="Unassembled WGS sequence"/>
</dbReference>
<accession>A0AAW1RIE9</accession>
<gene>
    <name evidence="1" type="ORF">WJX81_002143</name>
</gene>
<keyword evidence="2" id="KW-1185">Reference proteome</keyword>
<protein>
    <submittedName>
        <fullName evidence="1">Uncharacterized protein</fullName>
    </submittedName>
</protein>
<sequence length="215" mass="23459">MDPGRFSAQSTKLCEQWKQRIPFLWGAELRLAEVARADVQTHEGRVYGALALIAEAGEQLSNSCLRTVTDTACQLLAYVCSVLAPVAMQPETWSASTVALRHDAWSLSAADVTLILERLLPGLAQLYSSLDKAVKTLSYAKASNHKYIIRFSTPFYSDKVLFAFTSLLRVSEATGELTVARRWAFAAAVVDAASAAIKQIVDDVWESNGCGQVDV</sequence>
<name>A0AAW1RIE9_9CHLO</name>
<comment type="caution">
    <text evidence="1">The sequence shown here is derived from an EMBL/GenBank/DDBJ whole genome shotgun (WGS) entry which is preliminary data.</text>
</comment>
<dbReference type="EMBL" id="JALJOU010000036">
    <property type="protein sequence ID" value="KAK9833399.1"/>
    <property type="molecule type" value="Genomic_DNA"/>
</dbReference>